<dbReference type="GO" id="GO:0046872">
    <property type="term" value="F:metal ion binding"/>
    <property type="evidence" value="ECO:0007669"/>
    <property type="project" value="UniProtKB-KW"/>
</dbReference>
<dbReference type="CDD" id="cd00739">
    <property type="entry name" value="DHPS"/>
    <property type="match status" value="1"/>
</dbReference>
<evidence type="ECO:0000259" key="14">
    <source>
        <dbReference type="PROSITE" id="PS50972"/>
    </source>
</evidence>
<evidence type="ECO:0000256" key="12">
    <source>
        <dbReference type="ARBA" id="ARBA00030193"/>
    </source>
</evidence>
<dbReference type="GO" id="GO:0005829">
    <property type="term" value="C:cytosol"/>
    <property type="evidence" value="ECO:0007669"/>
    <property type="project" value="TreeGrafter"/>
</dbReference>
<keyword evidence="8 15" id="KW-0808">Transferase</keyword>
<dbReference type="EMBL" id="QWEZ01000002">
    <property type="protein sequence ID" value="RRJ83541.1"/>
    <property type="molecule type" value="Genomic_DNA"/>
</dbReference>
<name>A0A3P3VLB0_9GAMM</name>
<comment type="catalytic activity">
    <reaction evidence="1">
        <text>(7,8-dihydropterin-6-yl)methyl diphosphate + 4-aminobenzoate = 7,8-dihydropteroate + diphosphate</text>
        <dbReference type="Rhea" id="RHEA:19949"/>
        <dbReference type="ChEBI" id="CHEBI:17836"/>
        <dbReference type="ChEBI" id="CHEBI:17839"/>
        <dbReference type="ChEBI" id="CHEBI:33019"/>
        <dbReference type="ChEBI" id="CHEBI:72950"/>
        <dbReference type="EC" id="2.5.1.15"/>
    </reaction>
</comment>
<reference evidence="15 16" key="1">
    <citation type="submission" date="2018-08" db="EMBL/GenBank/DDBJ databases">
        <authorList>
            <person name="Khan S.A."/>
        </authorList>
    </citation>
    <scope>NUCLEOTIDE SEQUENCE [LARGE SCALE GENOMIC DNA]</scope>
    <source>
        <strain evidence="15 16">GTF-13</strain>
    </source>
</reference>
<organism evidence="15 16">
    <name type="scientific">Aestuariirhabdus litorea</name>
    <dbReference type="NCBI Taxonomy" id="2528527"/>
    <lineage>
        <taxon>Bacteria</taxon>
        <taxon>Pseudomonadati</taxon>
        <taxon>Pseudomonadota</taxon>
        <taxon>Gammaproteobacteria</taxon>
        <taxon>Oceanospirillales</taxon>
        <taxon>Aestuariirhabdaceae</taxon>
        <taxon>Aestuariirhabdus</taxon>
    </lineage>
</organism>
<dbReference type="GO" id="GO:0046656">
    <property type="term" value="P:folic acid biosynthetic process"/>
    <property type="evidence" value="ECO:0007669"/>
    <property type="project" value="UniProtKB-KW"/>
</dbReference>
<evidence type="ECO:0000256" key="11">
    <source>
        <dbReference type="ARBA" id="ARBA00022909"/>
    </source>
</evidence>
<evidence type="ECO:0000256" key="4">
    <source>
        <dbReference type="ARBA" id="ARBA00009503"/>
    </source>
</evidence>
<dbReference type="InterPro" id="IPR006390">
    <property type="entry name" value="DHP_synth_dom"/>
</dbReference>
<comment type="caution">
    <text evidence="15">The sequence shown here is derived from an EMBL/GenBank/DDBJ whole genome shotgun (WGS) entry which is preliminary data.</text>
</comment>
<reference evidence="15 16" key="2">
    <citation type="submission" date="2018-12" db="EMBL/GenBank/DDBJ databases">
        <title>Simiduia agarivorans gen. nov., sp. nov., a marine, agarolytic bacterium isolated from shallow coastal water from Keelung, Taiwan.</title>
        <authorList>
            <person name="Shieh W.Y."/>
        </authorList>
    </citation>
    <scope>NUCLEOTIDE SEQUENCE [LARGE SCALE GENOMIC DNA]</scope>
    <source>
        <strain evidence="15 16">GTF-13</strain>
    </source>
</reference>
<evidence type="ECO:0000313" key="15">
    <source>
        <dbReference type="EMBL" id="RRJ83541.1"/>
    </source>
</evidence>
<evidence type="ECO:0000256" key="7">
    <source>
        <dbReference type="ARBA" id="ARBA00016919"/>
    </source>
</evidence>
<dbReference type="InterPro" id="IPR000489">
    <property type="entry name" value="Pterin-binding_dom"/>
</dbReference>
<gene>
    <name evidence="15" type="primary">folP</name>
    <name evidence="15" type="ORF">D0544_16130</name>
</gene>
<comment type="cofactor">
    <cofactor evidence="2">
        <name>Mg(2+)</name>
        <dbReference type="ChEBI" id="CHEBI:18420"/>
    </cofactor>
</comment>
<dbReference type="InterPro" id="IPR011005">
    <property type="entry name" value="Dihydropteroate_synth-like_sf"/>
</dbReference>
<keyword evidence="9" id="KW-0479">Metal-binding</keyword>
<dbReference type="FunFam" id="3.20.20.20:FF:000004">
    <property type="entry name" value="Dihydropteroate synthase"/>
    <property type="match status" value="1"/>
</dbReference>
<comment type="function">
    <text evidence="13">Catalyzes the condensation of para-aminobenzoate (pABA) with 6-hydroxymethyl-7,8-dihydropterin diphosphate (DHPt-PP) to form 7,8-dihydropteroate (H2Pte), the immediate precursor of folate derivatives.</text>
</comment>
<evidence type="ECO:0000256" key="10">
    <source>
        <dbReference type="ARBA" id="ARBA00022842"/>
    </source>
</evidence>
<keyword evidence="16" id="KW-1185">Reference proteome</keyword>
<evidence type="ECO:0000256" key="9">
    <source>
        <dbReference type="ARBA" id="ARBA00022723"/>
    </source>
</evidence>
<dbReference type="GO" id="GO:0004156">
    <property type="term" value="F:dihydropteroate synthase activity"/>
    <property type="evidence" value="ECO:0007669"/>
    <property type="project" value="UniProtKB-EC"/>
</dbReference>
<evidence type="ECO:0000256" key="13">
    <source>
        <dbReference type="ARBA" id="ARBA00053449"/>
    </source>
</evidence>
<dbReference type="EC" id="2.5.1.15" evidence="6"/>
<dbReference type="PROSITE" id="PS50972">
    <property type="entry name" value="PTERIN_BINDING"/>
    <property type="match status" value="1"/>
</dbReference>
<comment type="subunit">
    <text evidence="5">Homodimer.</text>
</comment>
<accession>A0A3P3VLB0</accession>
<feature type="domain" description="Pterin-binding" evidence="14">
    <location>
        <begin position="1"/>
        <end position="251"/>
    </location>
</feature>
<evidence type="ECO:0000256" key="3">
    <source>
        <dbReference type="ARBA" id="ARBA00004763"/>
    </source>
</evidence>
<proteinExistence type="inferred from homology"/>
<dbReference type="Gene3D" id="3.20.20.20">
    <property type="entry name" value="Dihydropteroate synthase-like"/>
    <property type="match status" value="1"/>
</dbReference>
<evidence type="ECO:0000256" key="6">
    <source>
        <dbReference type="ARBA" id="ARBA00012458"/>
    </source>
</evidence>
<keyword evidence="11" id="KW-0289">Folate biosynthesis</keyword>
<protein>
    <recommendedName>
        <fullName evidence="7">Dihydropteroate synthase</fullName>
        <ecNumber evidence="6">2.5.1.15</ecNumber>
    </recommendedName>
    <alternativeName>
        <fullName evidence="12">Dihydropteroate pyrophosphorylase</fullName>
    </alternativeName>
</protein>
<evidence type="ECO:0000256" key="8">
    <source>
        <dbReference type="ARBA" id="ARBA00022679"/>
    </source>
</evidence>
<dbReference type="GO" id="GO:0046654">
    <property type="term" value="P:tetrahydrofolate biosynthetic process"/>
    <property type="evidence" value="ECO:0007669"/>
    <property type="project" value="TreeGrafter"/>
</dbReference>
<evidence type="ECO:0000256" key="2">
    <source>
        <dbReference type="ARBA" id="ARBA00001946"/>
    </source>
</evidence>
<dbReference type="SUPFAM" id="SSF51717">
    <property type="entry name" value="Dihydropteroate synthetase-like"/>
    <property type="match status" value="1"/>
</dbReference>
<comment type="pathway">
    <text evidence="3">Cofactor biosynthesis; tetrahydrofolate biosynthesis; 7,8-dihydrofolate from 2-amino-4-hydroxy-6-hydroxymethyl-7,8-dihydropteridine diphosphate and 4-aminobenzoate: step 1/2.</text>
</comment>
<dbReference type="Pfam" id="PF00809">
    <property type="entry name" value="Pterin_bind"/>
    <property type="match status" value="1"/>
</dbReference>
<keyword evidence="10" id="KW-0460">Magnesium</keyword>
<dbReference type="PANTHER" id="PTHR20941">
    <property type="entry name" value="FOLATE SYNTHESIS PROTEINS"/>
    <property type="match status" value="1"/>
</dbReference>
<dbReference type="Proteomes" id="UP000280792">
    <property type="component" value="Unassembled WGS sequence"/>
</dbReference>
<evidence type="ECO:0000256" key="1">
    <source>
        <dbReference type="ARBA" id="ARBA00000012"/>
    </source>
</evidence>
<dbReference type="AlphaFoldDB" id="A0A3P3VLB0"/>
<evidence type="ECO:0000313" key="16">
    <source>
        <dbReference type="Proteomes" id="UP000280792"/>
    </source>
</evidence>
<dbReference type="InterPro" id="IPR045031">
    <property type="entry name" value="DHP_synth-like"/>
</dbReference>
<dbReference type="NCBIfam" id="TIGR01496">
    <property type="entry name" value="DHPS"/>
    <property type="match status" value="1"/>
</dbReference>
<comment type="similarity">
    <text evidence="4">Belongs to the DHPS family.</text>
</comment>
<evidence type="ECO:0000256" key="5">
    <source>
        <dbReference type="ARBA" id="ARBA00011738"/>
    </source>
</evidence>
<sequence>MGVLNVTPDSFSDGGRFIDPERALQHAREMVAAGASFIDVGGESTRPGAEPVSVEQELERVVPLVAAIRAELDVVVSVDTSTPEVMREAVAAGAGLINDVRALQRPGALAMAATLEVPVCLMHMLGEPGTMQVAPHYQDVIAEVSAFLLQRIECCEAAGIDRSRLLVDPGFGFGKTLEHNLQLLRGLDRFARLGVPLLVGMSRKSMVGAVLGRADPADRLYGSLAVAVMAAQAGAQILRVHDVKETHDALAMVDAVKKTRLVGED</sequence>
<dbReference type="PANTHER" id="PTHR20941:SF1">
    <property type="entry name" value="FOLIC ACID SYNTHESIS PROTEIN FOL1"/>
    <property type="match status" value="1"/>
</dbReference>